<dbReference type="Proteomes" id="UP001165396">
    <property type="component" value="Unassembled WGS sequence"/>
</dbReference>
<organism evidence="1 2">
    <name type="scientific">Pseudosulfitobacter koreensis</name>
    <dbReference type="NCBI Taxonomy" id="2968472"/>
    <lineage>
        <taxon>Bacteria</taxon>
        <taxon>Pseudomonadati</taxon>
        <taxon>Pseudomonadota</taxon>
        <taxon>Alphaproteobacteria</taxon>
        <taxon>Rhodobacterales</taxon>
        <taxon>Roseobacteraceae</taxon>
        <taxon>Pseudosulfitobacter</taxon>
    </lineage>
</organism>
<dbReference type="EMBL" id="JANKJG010000009">
    <property type="protein sequence ID" value="MCR8827338.1"/>
    <property type="molecule type" value="Genomic_DNA"/>
</dbReference>
<evidence type="ECO:0000313" key="1">
    <source>
        <dbReference type="EMBL" id="MCR8827338.1"/>
    </source>
</evidence>
<gene>
    <name evidence="1" type="ORF">NTA49_12405</name>
</gene>
<keyword evidence="2" id="KW-1185">Reference proteome</keyword>
<name>A0ABT1Z2K0_9RHOB</name>
<protein>
    <submittedName>
        <fullName evidence="1">Uncharacterized protein</fullName>
    </submittedName>
</protein>
<proteinExistence type="predicted"/>
<sequence length="951" mass="104096">MKKHFKSGGLFRSGTSQADKDDMADTLIAFQNERSRLALRIQAIPSFVDGGILISDIQRITELVEKDKKNFNAAQATQLLGALDLKITNLSDTWIATQKAEAKTALDTSKTYHGVALKLPTFETRFATIDTDAGKAPPDYAAIKASRDFVVNGRADLKLISDQYRTDYNTVLQMITDCNNKLPTIADPVVAPERATILTKIALAQQKLEEHSAWLAARLTGTITHEINAAVKIIQQKNDYAAVKQTAMTEFNKLTTALNPGADAEYPLIKADVDQAATEETRRDYYNASLIMKTIPARIAPLLALCTAYEEFEAALIPANTAIEQLKKHHLAEYVQADIKAIEAYRDACINQASELKYAAATSRLELVPQRCTDAVTEAEKAAPFADLLKDAPTGDLNKLLADVKTSHKTLEGHARAAQIDEQIKTLAKSIETAETAIKDGDQSNVRAALSRGADTAALAYRLAQTIDQIYTRADDLGQRVEGLEATHQQANYIKDKLAVVTKLAEEARKAALAGDDKALGLLVEGEAKVDAARKLADAEDAFRIRLADTRKAATDLDKTTYPDKAKTGAKITEHLVKAQEHSANFDPVKANGSLSAAEALLAVAKLATLASTSGDMDEADIRALIALPDGQKQLDAMVASLPGNTSQKVMSKLLSVRFNMDVKLFTDETTRTDDGSGAKTGVALNAPAPNLKAYYELLTLVPETDTKLNPSLARFDRIEDETGSYYESTNGAVVMACFNDFNVQGNSLGNPVQLDVIDDECKPVPDTEVPRPTYGKWTTLHEIGHAVDDRKGFMRSNGSGAEFGGWREHGSDTSQISAEIADEFDFDTHYVERKMSGGSPDLPPPPDGVSQGDWETRRDNFINWLAAVRTTTDIWDSATNSNARHMSKTGRMIHEAYPDHWVSYNLSARRKGITGYQFRAPGEWFSELYAAYHTKKLKPTHPAQKWLSKL</sequence>
<dbReference type="RefSeq" id="WP_258295109.1">
    <property type="nucleotide sequence ID" value="NZ_JANKJG010000009.1"/>
</dbReference>
<accession>A0ABT1Z2K0</accession>
<reference evidence="1" key="1">
    <citation type="submission" date="2022-07" db="EMBL/GenBank/DDBJ databases">
        <title>Pseudosulfitobacter sp. strain AP-MA-4, whole genome sequence.</title>
        <authorList>
            <person name="Jiang Y."/>
        </authorList>
    </citation>
    <scope>NUCLEOTIDE SEQUENCE</scope>
    <source>
        <strain evidence="1">AP-MA-4</strain>
    </source>
</reference>
<evidence type="ECO:0000313" key="2">
    <source>
        <dbReference type="Proteomes" id="UP001165396"/>
    </source>
</evidence>
<comment type="caution">
    <text evidence="1">The sequence shown here is derived from an EMBL/GenBank/DDBJ whole genome shotgun (WGS) entry which is preliminary data.</text>
</comment>